<evidence type="ECO:0000256" key="1">
    <source>
        <dbReference type="SAM" id="MobiDB-lite"/>
    </source>
</evidence>
<comment type="caution">
    <text evidence="2">The sequence shown here is derived from an EMBL/GenBank/DDBJ whole genome shotgun (WGS) entry which is preliminary data.</text>
</comment>
<sequence>MESEIKNCETLTKKMAAKKVAQCSRVAQALNELVEKWNQMALEAARHIDQFMADASEKVHAIKNSEPFVVSQSNNACVDSEIFAFSTSARCARSDHNRRRRDAIMRRRHVTRSQPTSEDSMVSGESTVG</sequence>
<evidence type="ECO:0000313" key="3">
    <source>
        <dbReference type="Proteomes" id="UP001608902"/>
    </source>
</evidence>
<feature type="compositionally biased region" description="Basic residues" evidence="1">
    <location>
        <begin position="96"/>
        <end position="111"/>
    </location>
</feature>
<reference evidence="2 3" key="1">
    <citation type="submission" date="2024-08" db="EMBL/GenBank/DDBJ databases">
        <title>Gnathostoma spinigerum genome.</title>
        <authorList>
            <person name="Gonzalez-Bertolin B."/>
            <person name="Monzon S."/>
            <person name="Zaballos A."/>
            <person name="Jimenez P."/>
            <person name="Dekumyoy P."/>
            <person name="Varona S."/>
            <person name="Cuesta I."/>
            <person name="Sumanam S."/>
            <person name="Adisakwattana P."/>
            <person name="Gasser R.B."/>
            <person name="Hernandez-Gonzalez A."/>
            <person name="Young N.D."/>
            <person name="Perteguer M.J."/>
        </authorList>
    </citation>
    <scope>NUCLEOTIDE SEQUENCE [LARGE SCALE GENOMIC DNA]</scope>
    <source>
        <strain evidence="2">AL3</strain>
        <tissue evidence="2">Liver</tissue>
    </source>
</reference>
<keyword evidence="3" id="KW-1185">Reference proteome</keyword>
<feature type="compositionally biased region" description="Polar residues" evidence="1">
    <location>
        <begin position="112"/>
        <end position="129"/>
    </location>
</feature>
<evidence type="ECO:0000313" key="2">
    <source>
        <dbReference type="EMBL" id="MFH4979665.1"/>
    </source>
</evidence>
<dbReference type="Proteomes" id="UP001608902">
    <property type="component" value="Unassembled WGS sequence"/>
</dbReference>
<name>A0ABD6ETU7_9BILA</name>
<proteinExistence type="predicted"/>
<feature type="region of interest" description="Disordered" evidence="1">
    <location>
        <begin position="94"/>
        <end position="129"/>
    </location>
</feature>
<gene>
    <name evidence="2" type="ORF">AB6A40_006374</name>
</gene>
<dbReference type="EMBL" id="JBGFUD010004488">
    <property type="protein sequence ID" value="MFH4979665.1"/>
    <property type="molecule type" value="Genomic_DNA"/>
</dbReference>
<protein>
    <submittedName>
        <fullName evidence="2">Uncharacterized protein</fullName>
    </submittedName>
</protein>
<organism evidence="2 3">
    <name type="scientific">Gnathostoma spinigerum</name>
    <dbReference type="NCBI Taxonomy" id="75299"/>
    <lineage>
        <taxon>Eukaryota</taxon>
        <taxon>Metazoa</taxon>
        <taxon>Ecdysozoa</taxon>
        <taxon>Nematoda</taxon>
        <taxon>Chromadorea</taxon>
        <taxon>Rhabditida</taxon>
        <taxon>Spirurina</taxon>
        <taxon>Gnathostomatomorpha</taxon>
        <taxon>Gnathostomatoidea</taxon>
        <taxon>Gnathostomatidae</taxon>
        <taxon>Gnathostoma</taxon>
    </lineage>
</organism>
<dbReference type="AlphaFoldDB" id="A0ABD6ETU7"/>
<accession>A0ABD6ETU7</accession>